<dbReference type="InterPro" id="IPR004365">
    <property type="entry name" value="NA-bd_OB_tRNA"/>
</dbReference>
<name>A0A4S8KY32_DENBC</name>
<dbReference type="GO" id="GO:0005524">
    <property type="term" value="F:ATP binding"/>
    <property type="evidence" value="ECO:0007669"/>
    <property type="project" value="UniProtKB-KW"/>
</dbReference>
<dbReference type="CDD" id="cd04318">
    <property type="entry name" value="EcAsnRS_like_N"/>
    <property type="match status" value="1"/>
</dbReference>
<dbReference type="InterPro" id="IPR004364">
    <property type="entry name" value="Aa-tRNA-synt_II"/>
</dbReference>
<protein>
    <submittedName>
        <fullName evidence="8">Asparaginyl-tRNA synthetase</fullName>
    </submittedName>
</protein>
<evidence type="ECO:0000313" key="8">
    <source>
        <dbReference type="EMBL" id="THU80781.1"/>
    </source>
</evidence>
<dbReference type="SUPFAM" id="SSF55681">
    <property type="entry name" value="Class II aaRS and biotin synthetases"/>
    <property type="match status" value="1"/>
</dbReference>
<dbReference type="EMBL" id="ML179871">
    <property type="protein sequence ID" value="THU80781.1"/>
    <property type="molecule type" value="Genomic_DNA"/>
</dbReference>
<organism evidence="8 9">
    <name type="scientific">Dendrothele bispora (strain CBS 962.96)</name>
    <dbReference type="NCBI Taxonomy" id="1314807"/>
    <lineage>
        <taxon>Eukaryota</taxon>
        <taxon>Fungi</taxon>
        <taxon>Dikarya</taxon>
        <taxon>Basidiomycota</taxon>
        <taxon>Agaricomycotina</taxon>
        <taxon>Agaricomycetes</taxon>
        <taxon>Agaricomycetidae</taxon>
        <taxon>Agaricales</taxon>
        <taxon>Agaricales incertae sedis</taxon>
        <taxon>Dendrothele</taxon>
    </lineage>
</organism>
<dbReference type="PROSITE" id="PS50862">
    <property type="entry name" value="AA_TRNA_LIGASE_II"/>
    <property type="match status" value="1"/>
</dbReference>
<accession>A0A4S8KY32</accession>
<dbReference type="Pfam" id="PF01336">
    <property type="entry name" value="tRNA_anti-codon"/>
    <property type="match status" value="1"/>
</dbReference>
<dbReference type="Pfam" id="PF00152">
    <property type="entry name" value="tRNA-synt_2"/>
    <property type="match status" value="2"/>
</dbReference>
<dbReference type="InterPro" id="IPR012340">
    <property type="entry name" value="NA-bd_OB-fold"/>
</dbReference>
<dbReference type="OrthoDB" id="1931232at2759"/>
<dbReference type="GO" id="GO:0005739">
    <property type="term" value="C:mitochondrion"/>
    <property type="evidence" value="ECO:0007669"/>
    <property type="project" value="TreeGrafter"/>
</dbReference>
<evidence type="ECO:0000256" key="6">
    <source>
        <dbReference type="SAM" id="MobiDB-lite"/>
    </source>
</evidence>
<dbReference type="InterPro" id="IPR045864">
    <property type="entry name" value="aa-tRNA-synth_II/BPL/LPL"/>
</dbReference>
<keyword evidence="9" id="KW-1185">Reference proteome</keyword>
<keyword evidence="1" id="KW-0436">Ligase</keyword>
<dbReference type="PANTHER" id="PTHR22594">
    <property type="entry name" value="ASPARTYL/LYSYL-TRNA SYNTHETASE"/>
    <property type="match status" value="1"/>
</dbReference>
<dbReference type="GO" id="GO:0003676">
    <property type="term" value="F:nucleic acid binding"/>
    <property type="evidence" value="ECO:0007669"/>
    <property type="project" value="InterPro"/>
</dbReference>
<dbReference type="InterPro" id="IPR002312">
    <property type="entry name" value="Asp/Asn-tRNA-synth_IIb"/>
</dbReference>
<evidence type="ECO:0000259" key="7">
    <source>
        <dbReference type="PROSITE" id="PS50862"/>
    </source>
</evidence>
<dbReference type="InterPro" id="IPR006195">
    <property type="entry name" value="aa-tRNA-synth_II"/>
</dbReference>
<keyword evidence="5 8" id="KW-0030">Aminoacyl-tRNA synthetase</keyword>
<dbReference type="PANTHER" id="PTHR22594:SF34">
    <property type="entry name" value="ASPARAGINE--TRNA LIGASE, MITOCHONDRIAL-RELATED"/>
    <property type="match status" value="1"/>
</dbReference>
<dbReference type="Gene3D" id="3.30.930.10">
    <property type="entry name" value="Bira Bifunctional Protein, Domain 2"/>
    <property type="match status" value="1"/>
</dbReference>
<evidence type="ECO:0000256" key="3">
    <source>
        <dbReference type="ARBA" id="ARBA00022840"/>
    </source>
</evidence>
<evidence type="ECO:0000256" key="2">
    <source>
        <dbReference type="ARBA" id="ARBA00022741"/>
    </source>
</evidence>
<keyword evidence="3" id="KW-0067">ATP-binding</keyword>
<dbReference type="Proteomes" id="UP000297245">
    <property type="component" value="Unassembled WGS sequence"/>
</dbReference>
<dbReference type="Gene3D" id="2.40.50.140">
    <property type="entry name" value="Nucleic acid-binding proteins"/>
    <property type="match status" value="1"/>
</dbReference>
<dbReference type="AlphaFoldDB" id="A0A4S8KY32"/>
<feature type="compositionally biased region" description="Low complexity" evidence="6">
    <location>
        <begin position="233"/>
        <end position="250"/>
    </location>
</feature>
<keyword evidence="2" id="KW-0547">Nucleotide-binding</keyword>
<dbReference type="PRINTS" id="PR01042">
    <property type="entry name" value="TRNASYNTHASP"/>
</dbReference>
<feature type="domain" description="Aminoacyl-transfer RNA synthetases class-II family profile" evidence="7">
    <location>
        <begin position="169"/>
        <end position="568"/>
    </location>
</feature>
<proteinExistence type="predicted"/>
<dbReference type="GO" id="GO:0004816">
    <property type="term" value="F:asparagine-tRNA ligase activity"/>
    <property type="evidence" value="ECO:0007669"/>
    <property type="project" value="TreeGrafter"/>
</dbReference>
<dbReference type="SUPFAM" id="SSF50249">
    <property type="entry name" value="Nucleic acid-binding proteins"/>
    <property type="match status" value="1"/>
</dbReference>
<evidence type="ECO:0000256" key="4">
    <source>
        <dbReference type="ARBA" id="ARBA00022917"/>
    </source>
</evidence>
<sequence>MKRTTILHEIHKTYKLPPTIKQLLARPLPSQTTALDAHATSQDKESVVASSVTVNGWIKSIRKQKRVSFATVSDGSTSAGLQAVLQSSIVPKDLTNGASVRLTGRLEKSRGAGQEKDFIVEEVEVLGACDPEVYVGRLTYPIQKQSLTNEFLRENVHLRGRTSSIAAMLRLRHALQKELDVYFEEQGFTYVNTPILTSNDAEGAGETFKIAKVKPDASLEVDSESSPSPSPSPSTTTTTTAATTTTTKAPPLEEEFFGNPAHLTVSSQLHLEAFQAAIGRVWTLSPCFRAERSQTSRHLAEFWMCEAEWADLSVGGATNAVTTTPNDGVQGICTVVEGMLKTVIQNLLRENENNEVIVGGGPHRTELEKFVSEEKYGPWKRMSYAEAIVKLQEEYARQLQQGSSTLFEYPPEYGKSLQSEHERWLAEVHVQGPVFVFNYPASLKPFYMKLNETRGEGGSREEEVACFDLLVPGVGELVGGSVREERVDVLVRRMLETGMISTKPGFDAKELLSSQEAELDLDKLDLGSYAWYVDLRRYGGAPHVGFGMGFERLVGWVGGIDNVRECVPIPRWAGRMNL</sequence>
<reference evidence="8 9" key="1">
    <citation type="journal article" date="2019" name="Nat. Ecol. Evol.">
        <title>Megaphylogeny resolves global patterns of mushroom evolution.</title>
        <authorList>
            <person name="Varga T."/>
            <person name="Krizsan K."/>
            <person name="Foldi C."/>
            <person name="Dima B."/>
            <person name="Sanchez-Garcia M."/>
            <person name="Sanchez-Ramirez S."/>
            <person name="Szollosi G.J."/>
            <person name="Szarkandi J.G."/>
            <person name="Papp V."/>
            <person name="Albert L."/>
            <person name="Andreopoulos W."/>
            <person name="Angelini C."/>
            <person name="Antonin V."/>
            <person name="Barry K.W."/>
            <person name="Bougher N.L."/>
            <person name="Buchanan P."/>
            <person name="Buyck B."/>
            <person name="Bense V."/>
            <person name="Catcheside P."/>
            <person name="Chovatia M."/>
            <person name="Cooper J."/>
            <person name="Damon W."/>
            <person name="Desjardin D."/>
            <person name="Finy P."/>
            <person name="Geml J."/>
            <person name="Haridas S."/>
            <person name="Hughes K."/>
            <person name="Justo A."/>
            <person name="Karasinski D."/>
            <person name="Kautmanova I."/>
            <person name="Kiss B."/>
            <person name="Kocsube S."/>
            <person name="Kotiranta H."/>
            <person name="LaButti K.M."/>
            <person name="Lechner B.E."/>
            <person name="Liimatainen K."/>
            <person name="Lipzen A."/>
            <person name="Lukacs Z."/>
            <person name="Mihaltcheva S."/>
            <person name="Morgado L.N."/>
            <person name="Niskanen T."/>
            <person name="Noordeloos M.E."/>
            <person name="Ohm R.A."/>
            <person name="Ortiz-Santana B."/>
            <person name="Ovrebo C."/>
            <person name="Racz N."/>
            <person name="Riley R."/>
            <person name="Savchenko A."/>
            <person name="Shiryaev A."/>
            <person name="Soop K."/>
            <person name="Spirin V."/>
            <person name="Szebenyi C."/>
            <person name="Tomsovsky M."/>
            <person name="Tulloss R.E."/>
            <person name="Uehling J."/>
            <person name="Grigoriev I.V."/>
            <person name="Vagvolgyi C."/>
            <person name="Papp T."/>
            <person name="Martin F.M."/>
            <person name="Miettinen O."/>
            <person name="Hibbett D.S."/>
            <person name="Nagy L.G."/>
        </authorList>
    </citation>
    <scope>NUCLEOTIDE SEQUENCE [LARGE SCALE GENOMIC DNA]</scope>
    <source>
        <strain evidence="8 9">CBS 962.96</strain>
    </source>
</reference>
<evidence type="ECO:0000256" key="5">
    <source>
        <dbReference type="ARBA" id="ARBA00023146"/>
    </source>
</evidence>
<evidence type="ECO:0000256" key="1">
    <source>
        <dbReference type="ARBA" id="ARBA00022598"/>
    </source>
</evidence>
<feature type="region of interest" description="Disordered" evidence="6">
    <location>
        <begin position="219"/>
        <end position="253"/>
    </location>
</feature>
<dbReference type="GO" id="GO:0006421">
    <property type="term" value="P:asparaginyl-tRNA aminoacylation"/>
    <property type="evidence" value="ECO:0007669"/>
    <property type="project" value="TreeGrafter"/>
</dbReference>
<evidence type="ECO:0000313" key="9">
    <source>
        <dbReference type="Proteomes" id="UP000297245"/>
    </source>
</evidence>
<keyword evidence="4" id="KW-0648">Protein biosynthesis</keyword>
<gene>
    <name evidence="8" type="ORF">K435DRAFT_809624</name>
</gene>